<keyword evidence="1" id="KW-0328">Glycosyltransferase</keyword>
<keyword evidence="1" id="KW-0167">Capsid protein</keyword>
<gene>
    <name evidence="1" type="primary">cotSA</name>
    <name evidence="1" type="ORF">Poly51_16350</name>
</gene>
<dbReference type="Gene3D" id="3.40.50.2000">
    <property type="entry name" value="Glycogen Phosphorylase B"/>
    <property type="match status" value="2"/>
</dbReference>
<name>A0A5C6FBM8_9BACT</name>
<dbReference type="OrthoDB" id="9795068at2"/>
<evidence type="ECO:0000313" key="1">
    <source>
        <dbReference type="EMBL" id="TWU58855.1"/>
    </source>
</evidence>
<dbReference type="EMBL" id="SJPW01000002">
    <property type="protein sequence ID" value="TWU58855.1"/>
    <property type="molecule type" value="Genomic_DNA"/>
</dbReference>
<dbReference type="Pfam" id="PF13692">
    <property type="entry name" value="Glyco_trans_1_4"/>
    <property type="match status" value="1"/>
</dbReference>
<dbReference type="SUPFAM" id="SSF53756">
    <property type="entry name" value="UDP-Glycosyltransferase/glycogen phosphorylase"/>
    <property type="match status" value="1"/>
</dbReference>
<keyword evidence="1" id="KW-0808">Transferase</keyword>
<organism evidence="1 2">
    <name type="scientific">Rubripirellula tenax</name>
    <dbReference type="NCBI Taxonomy" id="2528015"/>
    <lineage>
        <taxon>Bacteria</taxon>
        <taxon>Pseudomonadati</taxon>
        <taxon>Planctomycetota</taxon>
        <taxon>Planctomycetia</taxon>
        <taxon>Pirellulales</taxon>
        <taxon>Pirellulaceae</taxon>
        <taxon>Rubripirellula</taxon>
    </lineage>
</organism>
<dbReference type="AlphaFoldDB" id="A0A5C6FBM8"/>
<sequence>MQVSHFNSFLDGGAAAAAGRLHAELMRSGVDSRFYYSASQGHRPELDASYVAARWQRQGLVRDAVAYAKFRGARQSLKRITKQRPVGLEVFSSPQGSPHTPWPPTQHVDREDGNILHLHWIAKFLDYRSFFGSLPPDQPVVWTLHDMNAMTGGCHFSGGCERFKTGCGGCPQLPSNLATAGENDPSRRYFNEKKLALAGIDLHIAAPSRWLIDAARSSDLLAGARSFHHIPYGISTNDYYPMDRLEARARLGIDPDATVFCFGAMDINNRRKGAREMMQAIASIANLPGVEGLVFGSGMLPDTEHARPKIHHVGAVQGLLNQRAVYSAADVFVLPSLEDNLPLTGLEAMACGTPIVGFDAGGIPDYVRAGQNGYLAQTGNADDLGEKLRAMLLDAERTADMGRRSRHLMETQFGAAREAAAYRSLYADLSGAGQMPRSRAA</sequence>
<dbReference type="Proteomes" id="UP000318288">
    <property type="component" value="Unassembled WGS sequence"/>
</dbReference>
<protein>
    <submittedName>
        <fullName evidence="1">Spore coat protein SA</fullName>
        <ecNumber evidence="1">2.4.-.-</ecNumber>
    </submittedName>
</protein>
<proteinExistence type="predicted"/>
<dbReference type="GO" id="GO:0016757">
    <property type="term" value="F:glycosyltransferase activity"/>
    <property type="evidence" value="ECO:0007669"/>
    <property type="project" value="UniProtKB-KW"/>
</dbReference>
<keyword evidence="1" id="KW-0946">Virion</keyword>
<dbReference type="PANTHER" id="PTHR12526">
    <property type="entry name" value="GLYCOSYLTRANSFERASE"/>
    <property type="match status" value="1"/>
</dbReference>
<accession>A0A5C6FBM8</accession>
<keyword evidence="2" id="KW-1185">Reference proteome</keyword>
<evidence type="ECO:0000313" key="2">
    <source>
        <dbReference type="Proteomes" id="UP000318288"/>
    </source>
</evidence>
<comment type="caution">
    <text evidence="1">The sequence shown here is derived from an EMBL/GenBank/DDBJ whole genome shotgun (WGS) entry which is preliminary data.</text>
</comment>
<reference evidence="1 2" key="1">
    <citation type="submission" date="2019-02" db="EMBL/GenBank/DDBJ databases">
        <title>Deep-cultivation of Planctomycetes and their phenomic and genomic characterization uncovers novel biology.</title>
        <authorList>
            <person name="Wiegand S."/>
            <person name="Jogler M."/>
            <person name="Boedeker C."/>
            <person name="Pinto D."/>
            <person name="Vollmers J."/>
            <person name="Rivas-Marin E."/>
            <person name="Kohn T."/>
            <person name="Peeters S.H."/>
            <person name="Heuer A."/>
            <person name="Rast P."/>
            <person name="Oberbeckmann S."/>
            <person name="Bunk B."/>
            <person name="Jeske O."/>
            <person name="Meyerdierks A."/>
            <person name="Storesund J.E."/>
            <person name="Kallscheuer N."/>
            <person name="Luecker S."/>
            <person name="Lage O.M."/>
            <person name="Pohl T."/>
            <person name="Merkel B.J."/>
            <person name="Hornburger P."/>
            <person name="Mueller R.-W."/>
            <person name="Bruemmer F."/>
            <person name="Labrenz M."/>
            <person name="Spormann A.M."/>
            <person name="Op Den Camp H."/>
            <person name="Overmann J."/>
            <person name="Amann R."/>
            <person name="Jetten M.S.M."/>
            <person name="Mascher T."/>
            <person name="Medema M.H."/>
            <person name="Devos D.P."/>
            <person name="Kaster A.-K."/>
            <person name="Ovreas L."/>
            <person name="Rohde M."/>
            <person name="Galperin M.Y."/>
            <person name="Jogler C."/>
        </authorList>
    </citation>
    <scope>NUCLEOTIDE SEQUENCE [LARGE SCALE GENOMIC DNA]</scope>
    <source>
        <strain evidence="1 2">Poly51</strain>
    </source>
</reference>
<dbReference type="RefSeq" id="WP_146456052.1">
    <property type="nucleotide sequence ID" value="NZ_SJPW01000002.1"/>
</dbReference>
<dbReference type="EC" id="2.4.-.-" evidence="1"/>